<gene>
    <name evidence="8" type="ORF">DFR29_119102</name>
</gene>
<evidence type="ECO:0000256" key="3">
    <source>
        <dbReference type="ARBA" id="ARBA00022578"/>
    </source>
</evidence>
<evidence type="ECO:0000313" key="9">
    <source>
        <dbReference type="Proteomes" id="UP000295293"/>
    </source>
</evidence>
<reference evidence="8 9" key="1">
    <citation type="submission" date="2019-03" db="EMBL/GenBank/DDBJ databases">
        <title>Genomic Encyclopedia of Type Strains, Phase IV (KMG-IV): sequencing the most valuable type-strain genomes for metagenomic binning, comparative biology and taxonomic classification.</title>
        <authorList>
            <person name="Goeker M."/>
        </authorList>
    </citation>
    <scope>NUCLEOTIDE SEQUENCE [LARGE SCALE GENOMIC DNA]</scope>
    <source>
        <strain evidence="8 9">DSM 21667</strain>
    </source>
</reference>
<comment type="function">
    <text evidence="1 6">Required for the transposition of the insertion element.</text>
</comment>
<accession>A0A4R6YMS1</accession>
<evidence type="ECO:0000256" key="1">
    <source>
        <dbReference type="ARBA" id="ARBA00002190"/>
    </source>
</evidence>
<evidence type="ECO:0000256" key="7">
    <source>
        <dbReference type="SAM" id="MobiDB-lite"/>
    </source>
</evidence>
<keyword evidence="4 6" id="KW-0238">DNA-binding</keyword>
<dbReference type="PANTHER" id="PTHR33217">
    <property type="entry name" value="TRANSPOSASE FOR INSERTION SEQUENCE ELEMENT IS1081"/>
    <property type="match status" value="1"/>
</dbReference>
<dbReference type="PANTHER" id="PTHR33217:SF5">
    <property type="entry name" value="MUTATOR FAMILY TRANSPOSASE"/>
    <property type="match status" value="1"/>
</dbReference>
<keyword evidence="5 6" id="KW-0233">DNA recombination</keyword>
<evidence type="ECO:0000313" key="8">
    <source>
        <dbReference type="EMBL" id="TDR38774.1"/>
    </source>
</evidence>
<organism evidence="8 9">
    <name type="scientific">Tahibacter aquaticus</name>
    <dbReference type="NCBI Taxonomy" id="520092"/>
    <lineage>
        <taxon>Bacteria</taxon>
        <taxon>Pseudomonadati</taxon>
        <taxon>Pseudomonadota</taxon>
        <taxon>Gammaproteobacteria</taxon>
        <taxon>Lysobacterales</taxon>
        <taxon>Rhodanobacteraceae</taxon>
        <taxon>Tahibacter</taxon>
    </lineage>
</organism>
<evidence type="ECO:0000256" key="5">
    <source>
        <dbReference type="ARBA" id="ARBA00023172"/>
    </source>
</evidence>
<comment type="caution">
    <text evidence="8">The sequence shown here is derived from an EMBL/GenBank/DDBJ whole genome shotgun (WGS) entry which is preliminary data.</text>
</comment>
<evidence type="ECO:0000256" key="6">
    <source>
        <dbReference type="RuleBase" id="RU365089"/>
    </source>
</evidence>
<proteinExistence type="inferred from homology"/>
<name>A0A4R6YMS1_9GAMM</name>
<keyword evidence="9" id="KW-1185">Reference proteome</keyword>
<feature type="region of interest" description="Disordered" evidence="7">
    <location>
        <begin position="39"/>
        <end position="63"/>
    </location>
</feature>
<protein>
    <recommendedName>
        <fullName evidence="6">Mutator family transposase</fullName>
    </recommendedName>
</protein>
<dbReference type="InterPro" id="IPR001207">
    <property type="entry name" value="Transposase_mutator"/>
</dbReference>
<dbReference type="GO" id="GO:0006313">
    <property type="term" value="P:DNA transposition"/>
    <property type="evidence" value="ECO:0007669"/>
    <property type="project" value="UniProtKB-UniRule"/>
</dbReference>
<keyword evidence="6" id="KW-0814">Transposable element</keyword>
<evidence type="ECO:0000256" key="4">
    <source>
        <dbReference type="ARBA" id="ARBA00023125"/>
    </source>
</evidence>
<dbReference type="GO" id="GO:0003677">
    <property type="term" value="F:DNA binding"/>
    <property type="evidence" value="ECO:0007669"/>
    <property type="project" value="UniProtKB-UniRule"/>
</dbReference>
<keyword evidence="3 6" id="KW-0815">Transposition</keyword>
<evidence type="ECO:0000256" key="2">
    <source>
        <dbReference type="ARBA" id="ARBA00010961"/>
    </source>
</evidence>
<dbReference type="Proteomes" id="UP000295293">
    <property type="component" value="Unassembled WGS sequence"/>
</dbReference>
<dbReference type="GO" id="GO:0004803">
    <property type="term" value="F:transposase activity"/>
    <property type="evidence" value="ECO:0007669"/>
    <property type="project" value="UniProtKB-UniRule"/>
</dbReference>
<dbReference type="AlphaFoldDB" id="A0A4R6YMS1"/>
<dbReference type="EMBL" id="SNZH01000019">
    <property type="protein sequence ID" value="TDR38774.1"/>
    <property type="molecule type" value="Genomic_DNA"/>
</dbReference>
<dbReference type="Pfam" id="PF00872">
    <property type="entry name" value="Transposase_mut"/>
    <property type="match status" value="1"/>
</dbReference>
<comment type="similarity">
    <text evidence="2 6">Belongs to the transposase mutator family.</text>
</comment>
<sequence length="164" mass="18639">MRTRSSYATQEEAGVGRHEKALIERALGAELSHHLGYAPGTAKPEATSNQRNGKFGKTVLTEDGPLRIAVPRDRAGFRSSRSRSKHERRFTGFDDKIIAMHARGMTVRDIQGFQAEQYGTEVSPEFISSVTDAVMTEVTAWPERWRPTRVRLRLKPRYWQSSHK</sequence>